<comment type="caution">
    <text evidence="1">The sequence shown here is derived from an EMBL/GenBank/DDBJ whole genome shotgun (WGS) entry which is preliminary data.</text>
</comment>
<name>A0AAW0A3R1_9AGAR</name>
<sequence length="288" mass="32652">MATALYNIFLHPELSFLVFRHLSFRDLVILSHGGPETRSMFRAFMDSRFQQAVSRFVDPSFRNQFCTTLRNSSAVIVGSVAAAFIHVNCDDRKGDQPSNMNMLTRKGTMSMWAALLRAVGAETVESNPSRRLKPFLLEFRRYRINSSHGAPVYITVGEVVDESVLPAVFYSETTAQMTMLTCDRVTVPYKISLAAQCETGLHADENESWFVNGYRPFLPCDDRLPCGQACRYVTRDSANFDGFSEAKWNIVSDQHWENTRVSGVEWRLGNVCQNRHCPNSYKGIRCST</sequence>
<evidence type="ECO:0000313" key="1">
    <source>
        <dbReference type="EMBL" id="KAK7000645.1"/>
    </source>
</evidence>
<protein>
    <submittedName>
        <fullName evidence="1">Uncharacterized protein</fullName>
    </submittedName>
</protein>
<evidence type="ECO:0000313" key="2">
    <source>
        <dbReference type="Proteomes" id="UP001362999"/>
    </source>
</evidence>
<gene>
    <name evidence="1" type="ORF">R3P38DRAFT_3616444</name>
</gene>
<organism evidence="1 2">
    <name type="scientific">Favolaschia claudopus</name>
    <dbReference type="NCBI Taxonomy" id="2862362"/>
    <lineage>
        <taxon>Eukaryota</taxon>
        <taxon>Fungi</taxon>
        <taxon>Dikarya</taxon>
        <taxon>Basidiomycota</taxon>
        <taxon>Agaricomycotina</taxon>
        <taxon>Agaricomycetes</taxon>
        <taxon>Agaricomycetidae</taxon>
        <taxon>Agaricales</taxon>
        <taxon>Marasmiineae</taxon>
        <taxon>Mycenaceae</taxon>
        <taxon>Favolaschia</taxon>
    </lineage>
</organism>
<dbReference type="Proteomes" id="UP001362999">
    <property type="component" value="Unassembled WGS sequence"/>
</dbReference>
<proteinExistence type="predicted"/>
<reference evidence="1 2" key="1">
    <citation type="journal article" date="2024" name="J Genomics">
        <title>Draft genome sequencing and assembly of Favolaschia claudopus CIRM-BRFM 2984 isolated from oak limbs.</title>
        <authorList>
            <person name="Navarro D."/>
            <person name="Drula E."/>
            <person name="Chaduli D."/>
            <person name="Cazenave R."/>
            <person name="Ahrendt S."/>
            <person name="Wang J."/>
            <person name="Lipzen A."/>
            <person name="Daum C."/>
            <person name="Barry K."/>
            <person name="Grigoriev I.V."/>
            <person name="Favel A."/>
            <person name="Rosso M.N."/>
            <person name="Martin F."/>
        </authorList>
    </citation>
    <scope>NUCLEOTIDE SEQUENCE [LARGE SCALE GENOMIC DNA]</scope>
    <source>
        <strain evidence="1 2">CIRM-BRFM 2984</strain>
    </source>
</reference>
<keyword evidence="2" id="KW-1185">Reference proteome</keyword>
<accession>A0AAW0A3R1</accession>
<dbReference type="AlphaFoldDB" id="A0AAW0A3R1"/>
<dbReference type="EMBL" id="JAWWNJ010000088">
    <property type="protein sequence ID" value="KAK7000645.1"/>
    <property type="molecule type" value="Genomic_DNA"/>
</dbReference>